<evidence type="ECO:0000256" key="4">
    <source>
        <dbReference type="ARBA" id="ARBA00022833"/>
    </source>
</evidence>
<dbReference type="RefSeq" id="WP_379908855.1">
    <property type="nucleotide sequence ID" value="NZ_JBHSWE010000001.1"/>
</dbReference>
<dbReference type="Gene3D" id="3.30.2010.10">
    <property type="entry name" value="Metalloproteases ('zincins'), catalytic domain"/>
    <property type="match status" value="1"/>
</dbReference>
<keyword evidence="9" id="KW-1185">Reference proteome</keyword>
<evidence type="ECO:0000313" key="9">
    <source>
        <dbReference type="Proteomes" id="UP001596422"/>
    </source>
</evidence>
<protein>
    <submittedName>
        <fullName evidence="8">M48 family metallopeptidase</fullName>
    </submittedName>
</protein>
<proteinExistence type="inferred from homology"/>
<dbReference type="EMBL" id="JBHSWE010000001">
    <property type="protein sequence ID" value="MFC6670351.1"/>
    <property type="molecule type" value="Genomic_DNA"/>
</dbReference>
<dbReference type="Proteomes" id="UP001596422">
    <property type="component" value="Unassembled WGS sequence"/>
</dbReference>
<sequence length="234" mass="25803">MLVCGAGLRYGLPALARQAAFSLPASVAEHSSRQTLAALDRWLFEPSLLPEERRQQVEALFDTLVADLPGDFHYRLAFRRSEEVGANAFALPSGQIVVTDQLVELAADPDALAGVLAHEIGHVRERHGLRRVLQSSALPLLLIAVTGDLNAAGSVLAALPTVLVESHYSRRFEREADRYARESLLRQGRDPSRLAGLLDKLQRQRKSGVQLPGWLKSHPDNDERRALLRATDVQ</sequence>
<dbReference type="CDD" id="cd07332">
    <property type="entry name" value="M48C_Oma1_like"/>
    <property type="match status" value="1"/>
</dbReference>
<dbReference type="InterPro" id="IPR051156">
    <property type="entry name" value="Mito/Outer_Membr_Metalloprot"/>
</dbReference>
<gene>
    <name evidence="8" type="ORF">ACFQDL_09850</name>
</gene>
<feature type="domain" description="Peptidase M48" evidence="7">
    <location>
        <begin position="54"/>
        <end position="230"/>
    </location>
</feature>
<evidence type="ECO:0000256" key="1">
    <source>
        <dbReference type="ARBA" id="ARBA00022670"/>
    </source>
</evidence>
<accession>A0ABW1ZYQ6</accession>
<keyword evidence="5 6" id="KW-0482">Metalloprotease</keyword>
<dbReference type="Pfam" id="PF01435">
    <property type="entry name" value="Peptidase_M48"/>
    <property type="match status" value="1"/>
</dbReference>
<comment type="caution">
    <text evidence="8">The sequence shown here is derived from an EMBL/GenBank/DDBJ whole genome shotgun (WGS) entry which is preliminary data.</text>
</comment>
<reference evidence="9" key="1">
    <citation type="journal article" date="2019" name="Int. J. Syst. Evol. Microbiol.">
        <title>The Global Catalogue of Microorganisms (GCM) 10K type strain sequencing project: providing services to taxonomists for standard genome sequencing and annotation.</title>
        <authorList>
            <consortium name="The Broad Institute Genomics Platform"/>
            <consortium name="The Broad Institute Genome Sequencing Center for Infectious Disease"/>
            <person name="Wu L."/>
            <person name="Ma J."/>
        </authorList>
    </citation>
    <scope>NUCLEOTIDE SEQUENCE [LARGE SCALE GENOMIC DNA]</scope>
    <source>
        <strain evidence="9">NBRC 111756</strain>
    </source>
</reference>
<keyword evidence="4 6" id="KW-0862">Zinc</keyword>
<evidence type="ECO:0000256" key="5">
    <source>
        <dbReference type="ARBA" id="ARBA00023049"/>
    </source>
</evidence>
<name>A0ABW1ZYQ6_9GAMM</name>
<dbReference type="PANTHER" id="PTHR22726">
    <property type="entry name" value="METALLOENDOPEPTIDASE OMA1"/>
    <property type="match status" value="1"/>
</dbReference>
<keyword evidence="3 6" id="KW-0378">Hydrolase</keyword>
<comment type="similarity">
    <text evidence="6">Belongs to the peptidase M48 family.</text>
</comment>
<dbReference type="PANTHER" id="PTHR22726:SF1">
    <property type="entry name" value="METALLOENDOPEPTIDASE OMA1, MITOCHONDRIAL"/>
    <property type="match status" value="1"/>
</dbReference>
<dbReference type="InterPro" id="IPR001915">
    <property type="entry name" value="Peptidase_M48"/>
</dbReference>
<organism evidence="8 9">
    <name type="scientific">Marinobacterium aestuariivivens</name>
    <dbReference type="NCBI Taxonomy" id="1698799"/>
    <lineage>
        <taxon>Bacteria</taxon>
        <taxon>Pseudomonadati</taxon>
        <taxon>Pseudomonadota</taxon>
        <taxon>Gammaproteobacteria</taxon>
        <taxon>Oceanospirillales</taxon>
        <taxon>Oceanospirillaceae</taxon>
        <taxon>Marinobacterium</taxon>
    </lineage>
</organism>
<evidence type="ECO:0000256" key="2">
    <source>
        <dbReference type="ARBA" id="ARBA00022723"/>
    </source>
</evidence>
<evidence type="ECO:0000256" key="6">
    <source>
        <dbReference type="RuleBase" id="RU003983"/>
    </source>
</evidence>
<comment type="cofactor">
    <cofactor evidence="6">
        <name>Zn(2+)</name>
        <dbReference type="ChEBI" id="CHEBI:29105"/>
    </cofactor>
    <text evidence="6">Binds 1 zinc ion per subunit.</text>
</comment>
<evidence type="ECO:0000256" key="3">
    <source>
        <dbReference type="ARBA" id="ARBA00022801"/>
    </source>
</evidence>
<keyword evidence="2" id="KW-0479">Metal-binding</keyword>
<keyword evidence="1 6" id="KW-0645">Protease</keyword>
<evidence type="ECO:0000313" key="8">
    <source>
        <dbReference type="EMBL" id="MFC6670351.1"/>
    </source>
</evidence>
<evidence type="ECO:0000259" key="7">
    <source>
        <dbReference type="Pfam" id="PF01435"/>
    </source>
</evidence>